<dbReference type="InterPro" id="IPR036877">
    <property type="entry name" value="SUI1_dom_sf"/>
</dbReference>
<name>A0AAD5U7H4_9FUNG</name>
<dbReference type="GO" id="GO:0003743">
    <property type="term" value="F:translation initiation factor activity"/>
    <property type="evidence" value="ECO:0007669"/>
    <property type="project" value="UniProtKB-KW"/>
</dbReference>
<keyword evidence="4" id="KW-0396">Initiation factor</keyword>
<dbReference type="AlphaFoldDB" id="A0AAD5U7H4"/>
<evidence type="ECO:0000256" key="2">
    <source>
        <dbReference type="ARBA" id="ARBA00022917"/>
    </source>
</evidence>
<dbReference type="InterPro" id="IPR005874">
    <property type="entry name" value="SUI1_euk"/>
</dbReference>
<dbReference type="PANTHER" id="PTHR10388">
    <property type="entry name" value="EUKARYOTIC TRANSLATION INITIATION FACTOR SUI1"/>
    <property type="match status" value="1"/>
</dbReference>
<comment type="caution">
    <text evidence="4">The sequence shown here is derived from an EMBL/GenBank/DDBJ whole genome shotgun (WGS) entry which is preliminary data.</text>
</comment>
<evidence type="ECO:0000313" key="5">
    <source>
        <dbReference type="Proteomes" id="UP001211065"/>
    </source>
</evidence>
<proteinExistence type="inferred from homology"/>
<dbReference type="Pfam" id="PF01253">
    <property type="entry name" value="SUI1"/>
    <property type="match status" value="1"/>
</dbReference>
<sequence>MTENILFNGNNLNFDDEGGNKDSVLKQEGYIHIRIQQRQGRKTITTVQGLPTDLDQARILKAFKKGFACNGHIVEDNDLGEVIQLQGDQRQKILGFLVDNEIVTKDKVKVHGF</sequence>
<dbReference type="PROSITE" id="PS50296">
    <property type="entry name" value="SUI1"/>
    <property type="match status" value="1"/>
</dbReference>
<evidence type="ECO:0000313" key="4">
    <source>
        <dbReference type="EMBL" id="KAJ3227352.1"/>
    </source>
</evidence>
<evidence type="ECO:0000256" key="1">
    <source>
        <dbReference type="ARBA" id="ARBA00005422"/>
    </source>
</evidence>
<reference evidence="4" key="1">
    <citation type="submission" date="2020-05" db="EMBL/GenBank/DDBJ databases">
        <title>Phylogenomic resolution of chytrid fungi.</title>
        <authorList>
            <person name="Stajich J.E."/>
            <person name="Amses K."/>
            <person name="Simmons R."/>
            <person name="Seto K."/>
            <person name="Myers J."/>
            <person name="Bonds A."/>
            <person name="Quandt C.A."/>
            <person name="Barry K."/>
            <person name="Liu P."/>
            <person name="Grigoriev I."/>
            <person name="Longcore J.E."/>
            <person name="James T.Y."/>
        </authorList>
    </citation>
    <scope>NUCLEOTIDE SEQUENCE</scope>
    <source>
        <strain evidence="4">JEL0476</strain>
    </source>
</reference>
<accession>A0AAD5U7H4</accession>
<keyword evidence="5" id="KW-1185">Reference proteome</keyword>
<keyword evidence="2" id="KW-0648">Protein biosynthesis</keyword>
<dbReference type="Gene3D" id="3.30.780.10">
    <property type="entry name" value="SUI1-like domain"/>
    <property type="match status" value="1"/>
</dbReference>
<feature type="domain" description="SUI1" evidence="3">
    <location>
        <begin position="31"/>
        <end position="101"/>
    </location>
</feature>
<protein>
    <submittedName>
        <fullName evidence="4">Eukaryotic translation initiation factor eIF-1</fullName>
    </submittedName>
</protein>
<dbReference type="InterPro" id="IPR001950">
    <property type="entry name" value="SUI1"/>
</dbReference>
<gene>
    <name evidence="4" type="primary">SUI1_1</name>
    <name evidence="4" type="ORF">HK099_002418</name>
</gene>
<dbReference type="SUPFAM" id="SSF55159">
    <property type="entry name" value="eIF1-like"/>
    <property type="match status" value="1"/>
</dbReference>
<dbReference type="EMBL" id="JADGJW010000018">
    <property type="protein sequence ID" value="KAJ3227352.1"/>
    <property type="molecule type" value="Genomic_DNA"/>
</dbReference>
<comment type="similarity">
    <text evidence="1">Belongs to the SUI1 family.</text>
</comment>
<organism evidence="4 5">
    <name type="scientific">Clydaea vesicula</name>
    <dbReference type="NCBI Taxonomy" id="447962"/>
    <lineage>
        <taxon>Eukaryota</taxon>
        <taxon>Fungi</taxon>
        <taxon>Fungi incertae sedis</taxon>
        <taxon>Chytridiomycota</taxon>
        <taxon>Chytridiomycota incertae sedis</taxon>
        <taxon>Chytridiomycetes</taxon>
        <taxon>Lobulomycetales</taxon>
        <taxon>Lobulomycetaceae</taxon>
        <taxon>Clydaea</taxon>
    </lineage>
</organism>
<dbReference type="PIRSF" id="PIRSF004499">
    <property type="entry name" value="SUI1_euk"/>
    <property type="match status" value="1"/>
</dbReference>
<dbReference type="Proteomes" id="UP001211065">
    <property type="component" value="Unassembled WGS sequence"/>
</dbReference>
<dbReference type="CDD" id="cd11566">
    <property type="entry name" value="eIF1_SUI1"/>
    <property type="match status" value="1"/>
</dbReference>
<evidence type="ECO:0000259" key="3">
    <source>
        <dbReference type="PROSITE" id="PS50296"/>
    </source>
</evidence>